<feature type="region of interest" description="Disordered" evidence="4">
    <location>
        <begin position="1"/>
        <end position="47"/>
    </location>
</feature>
<dbReference type="InterPro" id="IPR015421">
    <property type="entry name" value="PyrdxlP-dep_Trfase_major"/>
</dbReference>
<proteinExistence type="inferred from homology"/>
<accession>A0A5C8ZFK5</accession>
<dbReference type="Gene3D" id="3.90.1150.10">
    <property type="entry name" value="Aspartate Aminotransferase, domain 1"/>
    <property type="match status" value="1"/>
</dbReference>
<dbReference type="InterPro" id="IPR005814">
    <property type="entry name" value="Aminotrans_3"/>
</dbReference>
<keyword evidence="5" id="KW-0808">Transferase</keyword>
<dbReference type="PANTHER" id="PTHR45688:SF13">
    <property type="entry name" value="ALANINE--GLYOXYLATE AMINOTRANSFERASE 2-LIKE"/>
    <property type="match status" value="1"/>
</dbReference>
<protein>
    <submittedName>
        <fullName evidence="5">Aminotransferase class III-fold pyridoxal phosphate-dependent enzyme</fullName>
    </submittedName>
</protein>
<dbReference type="InterPro" id="IPR015424">
    <property type="entry name" value="PyrdxlP-dep_Trfase"/>
</dbReference>
<dbReference type="EMBL" id="VKAC01000006">
    <property type="protein sequence ID" value="TXR55993.1"/>
    <property type="molecule type" value="Genomic_DNA"/>
</dbReference>
<name>A0A5C8ZFK5_9ACTN</name>
<dbReference type="Pfam" id="PF00202">
    <property type="entry name" value="Aminotran_3"/>
    <property type="match status" value="1"/>
</dbReference>
<dbReference type="Proteomes" id="UP000321234">
    <property type="component" value="Unassembled WGS sequence"/>
</dbReference>
<dbReference type="SUPFAM" id="SSF53383">
    <property type="entry name" value="PLP-dependent transferases"/>
    <property type="match status" value="1"/>
</dbReference>
<keyword evidence="6" id="KW-1185">Reference proteome</keyword>
<dbReference type="Gene3D" id="3.40.640.10">
    <property type="entry name" value="Type I PLP-dependent aspartate aminotransferase-like (Major domain)"/>
    <property type="match status" value="1"/>
</dbReference>
<dbReference type="GO" id="GO:0008483">
    <property type="term" value="F:transaminase activity"/>
    <property type="evidence" value="ECO:0007669"/>
    <property type="project" value="UniProtKB-KW"/>
</dbReference>
<dbReference type="AlphaFoldDB" id="A0A5C8ZFK5"/>
<dbReference type="InterPro" id="IPR015422">
    <property type="entry name" value="PyrdxlP-dep_Trfase_small"/>
</dbReference>
<comment type="caution">
    <text evidence="5">The sequence shown here is derived from an EMBL/GenBank/DDBJ whole genome shotgun (WGS) entry which is preliminary data.</text>
</comment>
<keyword evidence="2 3" id="KW-0663">Pyridoxal phosphate</keyword>
<dbReference type="PIRSF" id="PIRSF000521">
    <property type="entry name" value="Transaminase_4ab_Lys_Orn"/>
    <property type="match status" value="1"/>
</dbReference>
<gene>
    <name evidence="5" type="ORF">FMM08_11050</name>
</gene>
<organism evidence="5 6">
    <name type="scientific">Quadrisphaera setariae</name>
    <dbReference type="NCBI Taxonomy" id="2593304"/>
    <lineage>
        <taxon>Bacteria</taxon>
        <taxon>Bacillati</taxon>
        <taxon>Actinomycetota</taxon>
        <taxon>Actinomycetes</taxon>
        <taxon>Kineosporiales</taxon>
        <taxon>Kineosporiaceae</taxon>
        <taxon>Quadrisphaera</taxon>
    </lineage>
</organism>
<dbReference type="PANTHER" id="PTHR45688">
    <property type="match status" value="1"/>
</dbReference>
<reference evidence="5 6" key="1">
    <citation type="submission" date="2019-07" db="EMBL/GenBank/DDBJ databases">
        <title>Quadrisphaera sp. strain DD2A genome sequencing and assembly.</title>
        <authorList>
            <person name="Kim I."/>
        </authorList>
    </citation>
    <scope>NUCLEOTIDE SEQUENCE [LARGE SCALE GENOMIC DNA]</scope>
    <source>
        <strain evidence="5 6">DD2A</strain>
    </source>
</reference>
<keyword evidence="5" id="KW-0032">Aminotransferase</keyword>
<evidence type="ECO:0000256" key="3">
    <source>
        <dbReference type="RuleBase" id="RU003560"/>
    </source>
</evidence>
<dbReference type="OrthoDB" id="9801834at2"/>
<dbReference type="CDD" id="cd00610">
    <property type="entry name" value="OAT_like"/>
    <property type="match status" value="1"/>
</dbReference>
<evidence type="ECO:0000256" key="2">
    <source>
        <dbReference type="ARBA" id="ARBA00022898"/>
    </source>
</evidence>
<evidence type="ECO:0000256" key="1">
    <source>
        <dbReference type="ARBA" id="ARBA00008954"/>
    </source>
</evidence>
<sequence length="479" mass="50509">MVTSDGRGARRRNSSLTQLPQTPPVTAPPATRSTIMDTNSFRPEDADGVSERTLELTRRRSQLLGPAYRLFYRDPVHLVRGSGSHLFDADGERYLDVYNNVASVGHCHPRVVAAVQQQVATLNTHTRYLHEAVLDYAEDLLSTTPDEIGQLMLLCTGSEANDLAVRVAQAHSGARGVVISAEAYHGNTDTVSQLSPALGTAQPLGEWVRTVPAPDARLAAAEGWDDLGAWFAAKVAAAADELEAAGHGVAALLADSIFSSDGVFPDPAGFLAPAVTEVRARGGVLIADEVQPGFARTGRAFWGFAGHGVVPELVTTGKPMGNGIPVSGLLAQPHVLASFAEHLPYFNTFGGNPVSVAAAQAVLDVIRDEDLQGSALSVGTALQTDLRSLAGRTDLLGEVRGAGLYTGLEVVDPETGAGSKDLALEVVEALRQRRVLTSVCGAGGDVLKLRPPLVFSATDAAWLLEALDDAVREVAARRR</sequence>
<dbReference type="GO" id="GO:0030170">
    <property type="term" value="F:pyridoxal phosphate binding"/>
    <property type="evidence" value="ECO:0007669"/>
    <property type="project" value="InterPro"/>
</dbReference>
<evidence type="ECO:0000313" key="5">
    <source>
        <dbReference type="EMBL" id="TXR55993.1"/>
    </source>
</evidence>
<comment type="similarity">
    <text evidence="1 3">Belongs to the class-III pyridoxal-phosphate-dependent aminotransferase family.</text>
</comment>
<evidence type="ECO:0000313" key="6">
    <source>
        <dbReference type="Proteomes" id="UP000321234"/>
    </source>
</evidence>
<evidence type="ECO:0000256" key="4">
    <source>
        <dbReference type="SAM" id="MobiDB-lite"/>
    </source>
</evidence>